<sequence length="45" mass="5611">MWRFLKRKKRFAYTTKHKQIPKQQQRFSTDRFIIPNTRASCKIIL</sequence>
<proteinExistence type="predicted"/>
<evidence type="ECO:0000313" key="1">
    <source>
        <dbReference type="EMBL" id="DAD76764.1"/>
    </source>
</evidence>
<accession>A0A8S5M3G5</accession>
<protein>
    <submittedName>
        <fullName evidence="1">Uncharacterized protein</fullName>
    </submittedName>
</protein>
<dbReference type="EMBL" id="BK014808">
    <property type="protein sequence ID" value="DAD76764.1"/>
    <property type="molecule type" value="Genomic_DNA"/>
</dbReference>
<reference evidence="1" key="1">
    <citation type="journal article" date="2021" name="Proc. Natl. Acad. Sci. U.S.A.">
        <title>A Catalog of Tens of Thousands of Viruses from Human Metagenomes Reveals Hidden Associations with Chronic Diseases.</title>
        <authorList>
            <person name="Tisza M.J."/>
            <person name="Buck C.B."/>
        </authorList>
    </citation>
    <scope>NUCLEOTIDE SEQUENCE</scope>
    <source>
        <strain evidence="1">CtdxI18</strain>
    </source>
</reference>
<name>A0A8S5M3G5_9CAUD</name>
<organism evidence="1">
    <name type="scientific">Myoviridae sp. ctdxI18</name>
    <dbReference type="NCBI Taxonomy" id="2826673"/>
    <lineage>
        <taxon>Viruses</taxon>
        <taxon>Duplodnaviria</taxon>
        <taxon>Heunggongvirae</taxon>
        <taxon>Uroviricota</taxon>
        <taxon>Caudoviricetes</taxon>
    </lineage>
</organism>